<protein>
    <submittedName>
        <fullName evidence="2">DNA polymerase subunit gamma-2, mitochondrial</fullName>
    </submittedName>
</protein>
<evidence type="ECO:0000256" key="1">
    <source>
        <dbReference type="SAM" id="MobiDB-lite"/>
    </source>
</evidence>
<sequence>MSSAVKTALNEASGLAHLLRHRGFLDLMSTTLGGEEYNLASYGPLGTLLRKNILNQWGNLMITTQTNVFPIENPSIENRDPDASKTFSRLRCTLQQDCTSKYAQVLKLTNGKLPISIASVGTCFVPEHKLGSREEVTEKALLLGSCLETKLILQNYIPPSNTNAIHDYWLQTRLSWWKKYSRSPERFTVASNGNGGREGNEDKENLTSNAETSAENSLHIIYEFPWGQEVVESVSNLSDSLHRLLPQPEKQAHMVKC</sequence>
<name>A0AAV4H7B7_9GAST</name>
<evidence type="ECO:0000313" key="3">
    <source>
        <dbReference type="Proteomes" id="UP000762676"/>
    </source>
</evidence>
<accession>A0AAV4H7B7</accession>
<dbReference type="Gene3D" id="3.30.930.10">
    <property type="entry name" value="Bira Bifunctional Protein, Domain 2"/>
    <property type="match status" value="1"/>
</dbReference>
<dbReference type="AlphaFoldDB" id="A0AAV4H7B7"/>
<gene>
    <name evidence="2" type="ORF">ElyMa_002646400</name>
</gene>
<organism evidence="2 3">
    <name type="scientific">Elysia marginata</name>
    <dbReference type="NCBI Taxonomy" id="1093978"/>
    <lineage>
        <taxon>Eukaryota</taxon>
        <taxon>Metazoa</taxon>
        <taxon>Spiralia</taxon>
        <taxon>Lophotrochozoa</taxon>
        <taxon>Mollusca</taxon>
        <taxon>Gastropoda</taxon>
        <taxon>Heterobranchia</taxon>
        <taxon>Euthyneura</taxon>
        <taxon>Panpulmonata</taxon>
        <taxon>Sacoglossa</taxon>
        <taxon>Placobranchoidea</taxon>
        <taxon>Plakobranchidae</taxon>
        <taxon>Elysia</taxon>
    </lineage>
</organism>
<evidence type="ECO:0000313" key="2">
    <source>
        <dbReference type="EMBL" id="GFR93551.1"/>
    </source>
</evidence>
<reference evidence="2 3" key="1">
    <citation type="journal article" date="2021" name="Elife">
        <title>Chloroplast acquisition without the gene transfer in kleptoplastic sea slugs, Plakobranchus ocellatus.</title>
        <authorList>
            <person name="Maeda T."/>
            <person name="Takahashi S."/>
            <person name="Yoshida T."/>
            <person name="Shimamura S."/>
            <person name="Takaki Y."/>
            <person name="Nagai Y."/>
            <person name="Toyoda A."/>
            <person name="Suzuki Y."/>
            <person name="Arimoto A."/>
            <person name="Ishii H."/>
            <person name="Satoh N."/>
            <person name="Nishiyama T."/>
            <person name="Hasebe M."/>
            <person name="Maruyama T."/>
            <person name="Minagawa J."/>
            <person name="Obokata J."/>
            <person name="Shigenobu S."/>
        </authorList>
    </citation>
    <scope>NUCLEOTIDE SEQUENCE [LARGE SCALE GENOMIC DNA]</scope>
</reference>
<feature type="region of interest" description="Disordered" evidence="1">
    <location>
        <begin position="188"/>
        <end position="210"/>
    </location>
</feature>
<dbReference type="SUPFAM" id="SSF55681">
    <property type="entry name" value="Class II aaRS and biotin synthetases"/>
    <property type="match status" value="1"/>
</dbReference>
<keyword evidence="3" id="KW-1185">Reference proteome</keyword>
<dbReference type="Proteomes" id="UP000762676">
    <property type="component" value="Unassembled WGS sequence"/>
</dbReference>
<proteinExistence type="predicted"/>
<dbReference type="EMBL" id="BMAT01005457">
    <property type="protein sequence ID" value="GFR93551.1"/>
    <property type="molecule type" value="Genomic_DNA"/>
</dbReference>
<comment type="caution">
    <text evidence="2">The sequence shown here is derived from an EMBL/GenBank/DDBJ whole genome shotgun (WGS) entry which is preliminary data.</text>
</comment>
<dbReference type="InterPro" id="IPR045864">
    <property type="entry name" value="aa-tRNA-synth_II/BPL/LPL"/>
</dbReference>